<sequence>MLASWFVYDGVQAALHPEEHLESARQGVALVGSVVDDVPDLDDKKLALVVRAHGVATAVAGLSFALSKAPRSSALTLVALTLPLAVVDQPFTGSKAERRERTPKFVRRVGAVGAALLATGDLEGRPGVAWRVDKARKDLELSKRVHDAGSSLEDAASGAARKSRHAAKDAARAIKLEAHEAKDSARRAARTARKALPDVH</sequence>
<evidence type="ECO:0000313" key="3">
    <source>
        <dbReference type="Proteomes" id="UP001321475"/>
    </source>
</evidence>
<organism evidence="2 3">
    <name type="scientific">Paraoerskovia sediminicola</name>
    <dbReference type="NCBI Taxonomy" id="1138587"/>
    <lineage>
        <taxon>Bacteria</taxon>
        <taxon>Bacillati</taxon>
        <taxon>Actinomycetota</taxon>
        <taxon>Actinomycetes</taxon>
        <taxon>Micrococcales</taxon>
        <taxon>Cellulomonadaceae</taxon>
        <taxon>Paraoerskovia</taxon>
    </lineage>
</organism>
<proteinExistence type="predicted"/>
<evidence type="ECO:0000313" key="2">
    <source>
        <dbReference type="EMBL" id="BDZ42924.1"/>
    </source>
</evidence>
<feature type="region of interest" description="Disordered" evidence="1">
    <location>
        <begin position="150"/>
        <end position="200"/>
    </location>
</feature>
<dbReference type="EMBL" id="AP027729">
    <property type="protein sequence ID" value="BDZ42924.1"/>
    <property type="molecule type" value="Genomic_DNA"/>
</dbReference>
<accession>A0ABM8G4E6</accession>
<keyword evidence="3" id="KW-1185">Reference proteome</keyword>
<name>A0ABM8G4E6_9CELL</name>
<evidence type="ECO:0000256" key="1">
    <source>
        <dbReference type="SAM" id="MobiDB-lite"/>
    </source>
</evidence>
<protein>
    <recommendedName>
        <fullName evidence="4">DoxX protein</fullName>
    </recommendedName>
</protein>
<reference evidence="3" key="1">
    <citation type="journal article" date="2019" name="Int. J. Syst. Evol. Microbiol.">
        <title>The Global Catalogue of Microorganisms (GCM) 10K type strain sequencing project: providing services to taxonomists for standard genome sequencing and annotation.</title>
        <authorList>
            <consortium name="The Broad Institute Genomics Platform"/>
            <consortium name="The Broad Institute Genome Sequencing Center for Infectious Disease"/>
            <person name="Wu L."/>
            <person name="Ma J."/>
        </authorList>
    </citation>
    <scope>NUCLEOTIDE SEQUENCE [LARGE SCALE GENOMIC DNA]</scope>
    <source>
        <strain evidence="3">NBRC 108565</strain>
    </source>
</reference>
<evidence type="ECO:0008006" key="4">
    <source>
        <dbReference type="Google" id="ProtNLM"/>
    </source>
</evidence>
<dbReference type="Proteomes" id="UP001321475">
    <property type="component" value="Chromosome"/>
</dbReference>
<feature type="compositionally biased region" description="Basic and acidic residues" evidence="1">
    <location>
        <begin position="166"/>
        <end position="186"/>
    </location>
</feature>
<gene>
    <name evidence="2" type="ORF">GCM10025865_22230</name>
</gene>